<evidence type="ECO:0000313" key="1">
    <source>
        <dbReference type="EMBL" id="TPN82768.1"/>
    </source>
</evidence>
<comment type="caution">
    <text evidence="1">The sequence shown here is derived from an EMBL/GenBank/DDBJ whole genome shotgun (WGS) entry which is preliminary data.</text>
</comment>
<dbReference type="AlphaFoldDB" id="A0A504J4D5"/>
<gene>
    <name evidence="1" type="ORF">FHK87_20280</name>
</gene>
<dbReference type="RefSeq" id="WP_140595999.1">
    <property type="nucleotide sequence ID" value="NZ_VFWZ01000008.1"/>
</dbReference>
<proteinExistence type="predicted"/>
<evidence type="ECO:0000313" key="2">
    <source>
        <dbReference type="Proteomes" id="UP000315540"/>
    </source>
</evidence>
<name>A0A504J4D5_9FLAO</name>
<protein>
    <submittedName>
        <fullName evidence="1">Uncharacterized protein</fullName>
    </submittedName>
</protein>
<organism evidence="1 2">
    <name type="scientific">Aquimarina algicola</name>
    <dbReference type="NCBI Taxonomy" id="2589995"/>
    <lineage>
        <taxon>Bacteria</taxon>
        <taxon>Pseudomonadati</taxon>
        <taxon>Bacteroidota</taxon>
        <taxon>Flavobacteriia</taxon>
        <taxon>Flavobacteriales</taxon>
        <taxon>Flavobacteriaceae</taxon>
        <taxon>Aquimarina</taxon>
    </lineage>
</organism>
<keyword evidence="2" id="KW-1185">Reference proteome</keyword>
<reference evidence="1 2" key="1">
    <citation type="submission" date="2019-06" db="EMBL/GenBank/DDBJ databases">
        <authorList>
            <person name="Meng X."/>
        </authorList>
    </citation>
    <scope>NUCLEOTIDE SEQUENCE [LARGE SCALE GENOMIC DNA]</scope>
    <source>
        <strain evidence="1 2">M625</strain>
    </source>
</reference>
<dbReference type="Proteomes" id="UP000315540">
    <property type="component" value="Unassembled WGS sequence"/>
</dbReference>
<sequence length="133" mass="15669">MPEKIELCKSPNEYNEWTHCFNKEENAYQFCGYQGSTTLNQETKIQEDASYHTCRINLQLINLDNVTLTDTLEIDNDFGRMVISGNQYASKLHTPFGIKVQKNKFISNRKREAFVIIEFENYIINKIRNYKSQ</sequence>
<dbReference type="EMBL" id="VFWZ01000008">
    <property type="protein sequence ID" value="TPN82768.1"/>
    <property type="molecule type" value="Genomic_DNA"/>
</dbReference>
<accession>A0A504J4D5</accession>